<dbReference type="RefSeq" id="WP_256521260.1">
    <property type="nucleotide sequence ID" value="NZ_CP121646.1"/>
</dbReference>
<proteinExistence type="predicted"/>
<accession>A0ABY8JGK0</accession>
<dbReference type="Proteomes" id="UP001221546">
    <property type="component" value="Chromosome"/>
</dbReference>
<name>A0ABY8JGK0_9BRAD</name>
<evidence type="ECO:0000313" key="1">
    <source>
        <dbReference type="EMBL" id="WFU64517.1"/>
    </source>
</evidence>
<sequence length="44" mass="5060">MQARIEFCAGVARKDYCDNLKIKNTLAGGDGSVLFEWRLVDWRI</sequence>
<keyword evidence="2" id="KW-1185">Reference proteome</keyword>
<gene>
    <name evidence="1" type="ORF">QA636_02855</name>
</gene>
<organism evidence="1 2">
    <name type="scientific">Bradyrhizobium brasilense</name>
    <dbReference type="NCBI Taxonomy" id="1419277"/>
    <lineage>
        <taxon>Bacteria</taxon>
        <taxon>Pseudomonadati</taxon>
        <taxon>Pseudomonadota</taxon>
        <taxon>Alphaproteobacteria</taxon>
        <taxon>Hyphomicrobiales</taxon>
        <taxon>Nitrobacteraceae</taxon>
        <taxon>Bradyrhizobium</taxon>
    </lineage>
</organism>
<evidence type="ECO:0000313" key="2">
    <source>
        <dbReference type="Proteomes" id="UP001221546"/>
    </source>
</evidence>
<dbReference type="EMBL" id="CP121646">
    <property type="protein sequence ID" value="WFU64517.1"/>
    <property type="molecule type" value="Genomic_DNA"/>
</dbReference>
<reference evidence="1 2" key="1">
    <citation type="submission" date="2023-04" db="EMBL/GenBank/DDBJ databases">
        <title>Australian commercial rhizobial inoculants.</title>
        <authorList>
            <person name="Kohlmeier M.G."/>
            <person name="O'Hara G.W."/>
            <person name="Colombi E."/>
            <person name="Ramsay J.P."/>
            <person name="Terpolilli J."/>
        </authorList>
    </citation>
    <scope>NUCLEOTIDE SEQUENCE [LARGE SCALE GENOMIC DNA]</scope>
    <source>
        <strain evidence="1 2">CB627</strain>
    </source>
</reference>
<protein>
    <submittedName>
        <fullName evidence="1">Uncharacterized protein</fullName>
    </submittedName>
</protein>